<evidence type="ECO:0000256" key="7">
    <source>
        <dbReference type="ARBA" id="ARBA00022989"/>
    </source>
</evidence>
<reference evidence="12 13" key="1">
    <citation type="submission" date="2024-10" db="EMBL/GenBank/DDBJ databases">
        <title>Updated reference genomes for cyclostephanoid diatoms.</title>
        <authorList>
            <person name="Roberts W.R."/>
            <person name="Alverson A.J."/>
        </authorList>
    </citation>
    <scope>NUCLEOTIDE SEQUENCE [LARGE SCALE GENOMIC DNA]</scope>
    <source>
        <strain evidence="12 13">AJA276-08</strain>
    </source>
</reference>
<feature type="transmembrane region" description="Helical" evidence="10">
    <location>
        <begin position="88"/>
        <end position="106"/>
    </location>
</feature>
<comment type="caution">
    <text evidence="12">The sequence shown here is derived from an EMBL/GenBank/DDBJ whole genome shotgun (WGS) entry which is preliminary data.</text>
</comment>
<evidence type="ECO:0000313" key="12">
    <source>
        <dbReference type="EMBL" id="KAL3768242.1"/>
    </source>
</evidence>
<evidence type="ECO:0000256" key="1">
    <source>
        <dbReference type="ARBA" id="ARBA00004127"/>
    </source>
</evidence>
<dbReference type="AlphaFoldDB" id="A0ABD3MXX1"/>
<dbReference type="Proteomes" id="UP001530315">
    <property type="component" value="Unassembled WGS sequence"/>
</dbReference>
<evidence type="ECO:0000313" key="13">
    <source>
        <dbReference type="Proteomes" id="UP001530315"/>
    </source>
</evidence>
<keyword evidence="9" id="KW-0539">Nucleus</keyword>
<protein>
    <recommendedName>
        <fullName evidence="14">Transmembrane 9 superfamily member</fullName>
    </recommendedName>
</protein>
<dbReference type="InterPro" id="IPR012430">
    <property type="entry name" value="TMEM43_fam"/>
</dbReference>
<organism evidence="12 13">
    <name type="scientific">Stephanodiscus triporus</name>
    <dbReference type="NCBI Taxonomy" id="2934178"/>
    <lineage>
        <taxon>Eukaryota</taxon>
        <taxon>Sar</taxon>
        <taxon>Stramenopiles</taxon>
        <taxon>Ochrophyta</taxon>
        <taxon>Bacillariophyta</taxon>
        <taxon>Coscinodiscophyceae</taxon>
        <taxon>Thalassiosirophycidae</taxon>
        <taxon>Stephanodiscales</taxon>
        <taxon>Stephanodiscaceae</taxon>
        <taxon>Stephanodiscus</taxon>
    </lineage>
</organism>
<dbReference type="Pfam" id="PF07787">
    <property type="entry name" value="TMEM43"/>
    <property type="match status" value="1"/>
</dbReference>
<evidence type="ECO:0000256" key="6">
    <source>
        <dbReference type="ARBA" id="ARBA00022824"/>
    </source>
</evidence>
<feature type="chain" id="PRO_5044752078" description="Transmembrane 9 superfamily member" evidence="11">
    <location>
        <begin position="22"/>
        <end position="550"/>
    </location>
</feature>
<evidence type="ECO:0000256" key="2">
    <source>
        <dbReference type="ARBA" id="ARBA00004259"/>
    </source>
</evidence>
<feature type="transmembrane region" description="Helical" evidence="10">
    <location>
        <begin position="437"/>
        <end position="458"/>
    </location>
</feature>
<dbReference type="GO" id="GO:0005635">
    <property type="term" value="C:nuclear envelope"/>
    <property type="evidence" value="ECO:0007669"/>
    <property type="project" value="UniProtKB-SubCell"/>
</dbReference>
<keyword evidence="7 10" id="KW-1133">Transmembrane helix</keyword>
<keyword evidence="11" id="KW-0732">Signal</keyword>
<evidence type="ECO:0000256" key="5">
    <source>
        <dbReference type="ARBA" id="ARBA00022692"/>
    </source>
</evidence>
<feature type="transmembrane region" description="Helical" evidence="10">
    <location>
        <begin position="470"/>
        <end position="491"/>
    </location>
</feature>
<evidence type="ECO:0000256" key="11">
    <source>
        <dbReference type="SAM" id="SignalP"/>
    </source>
</evidence>
<proteinExistence type="inferred from homology"/>
<keyword evidence="8 10" id="KW-0472">Membrane</keyword>
<dbReference type="PANTHER" id="PTHR13416:SF2">
    <property type="entry name" value="TRANSMEMBRANE PROTEIN 43"/>
    <property type="match status" value="1"/>
</dbReference>
<name>A0ABD3MXX1_9STRA</name>
<keyword evidence="13" id="KW-1185">Reference proteome</keyword>
<accession>A0ABD3MXX1</accession>
<evidence type="ECO:0008006" key="14">
    <source>
        <dbReference type="Google" id="ProtNLM"/>
    </source>
</evidence>
<evidence type="ECO:0000256" key="10">
    <source>
        <dbReference type="SAM" id="Phobius"/>
    </source>
</evidence>
<feature type="signal peptide" evidence="11">
    <location>
        <begin position="1"/>
        <end position="21"/>
    </location>
</feature>
<keyword evidence="5 10" id="KW-0812">Transmembrane</keyword>
<gene>
    <name evidence="12" type="ORF">ACHAW5_003005</name>
</gene>
<keyword evidence="6" id="KW-0256">Endoplasmic reticulum</keyword>
<evidence type="ECO:0000256" key="4">
    <source>
        <dbReference type="ARBA" id="ARBA00006627"/>
    </source>
</evidence>
<evidence type="ECO:0000256" key="3">
    <source>
        <dbReference type="ARBA" id="ARBA00004586"/>
    </source>
</evidence>
<feature type="transmembrane region" description="Helical" evidence="10">
    <location>
        <begin position="498"/>
        <end position="518"/>
    </location>
</feature>
<dbReference type="EMBL" id="JALLAZ020001684">
    <property type="protein sequence ID" value="KAL3768242.1"/>
    <property type="molecule type" value="Genomic_DNA"/>
</dbReference>
<comment type="subcellular location">
    <subcellularLocation>
        <location evidence="1">Endomembrane system</location>
        <topology evidence="1">Multi-pass membrane protein</topology>
    </subcellularLocation>
    <subcellularLocation>
        <location evidence="3">Endoplasmic reticulum membrane</location>
    </subcellularLocation>
    <subcellularLocation>
        <location evidence="2">Nucleus envelope</location>
    </subcellularLocation>
</comment>
<comment type="similarity">
    <text evidence="4">Belongs to the TMEM43 family.</text>
</comment>
<dbReference type="PANTHER" id="PTHR13416">
    <property type="match status" value="1"/>
</dbReference>
<dbReference type="GO" id="GO:0005789">
    <property type="term" value="C:endoplasmic reticulum membrane"/>
    <property type="evidence" value="ECO:0007669"/>
    <property type="project" value="UniProtKB-SubCell"/>
</dbReference>
<sequence length="550" mass="60258">MARKALVLAAALLITIAGASAERASPHIPSSKPFNVLSDSNYEPTTVTDVNAEFDEAGDILDDGIGRRLQSSTVTTYCSTWCQLKNSLGLTIVGFLLVCLSPCLMWKNEGRHVKELRRISFCKNKAVVVPNADMPSDENIGQLVHFVGKVSVDDDAIEFHPGALNVTAPLPKALVIKRTCMIYQKFEEANRQVKNDRIGAGQTTTTTYTVKEDWTMQPQAERLEHLPGETNSRGIWDELVAHSGTPESAAPATPILNLPPNMPPQLAALLQQVDLTKAPHALSISKAAHVGEFSLTKDAIMTEQAVFQSEWMPLPAELIAYEIEALPELRKDRYGNLTTVEEGDEPVNGDVLIKYEYCADGFDASFIVQQVLAESDPETGTPQHKFSFEKGRVLDEKYCISDDLGVIWMVRRGRHDLPDMIKMATEDEKMLTKMLRVLCWVILVAGWMMLFSVITTLLSTLPILGTLGNAAFFVVALIAGTTCCCGVTAIAYIRYRPLVAFGILAVAGAIAGLIIWQIRSADHPPTDIFSVKLASLIHTDNVDVAVVSTY</sequence>
<evidence type="ECO:0000256" key="8">
    <source>
        <dbReference type="ARBA" id="ARBA00023136"/>
    </source>
</evidence>
<evidence type="ECO:0000256" key="9">
    <source>
        <dbReference type="ARBA" id="ARBA00023242"/>
    </source>
</evidence>